<accession>A0A5C5WS40</accession>
<gene>
    <name evidence="1" type="ORF">Pla22_12560</name>
</gene>
<dbReference type="EMBL" id="SJPI01000001">
    <property type="protein sequence ID" value="TWT53626.1"/>
    <property type="molecule type" value="Genomic_DNA"/>
</dbReference>
<protein>
    <submittedName>
        <fullName evidence="1">Uncharacterized protein</fullName>
    </submittedName>
</protein>
<keyword evidence="2" id="KW-1185">Reference proteome</keyword>
<sequence>MTRKLTEICLTISAAISLALVGIVESAEVDSHLLRCNAIAEQTFDDGFQTLAPLVVNAPATTFDAGEFSTRVMIKNRLARVLEVQDVT</sequence>
<evidence type="ECO:0000313" key="2">
    <source>
        <dbReference type="Proteomes" id="UP000316598"/>
    </source>
</evidence>
<comment type="caution">
    <text evidence="1">The sequence shown here is derived from an EMBL/GenBank/DDBJ whole genome shotgun (WGS) entry which is preliminary data.</text>
</comment>
<dbReference type="RefSeq" id="WP_165440536.1">
    <property type="nucleotide sequence ID" value="NZ_SJPI01000001.1"/>
</dbReference>
<reference evidence="1 2" key="1">
    <citation type="submission" date="2019-02" db="EMBL/GenBank/DDBJ databases">
        <title>Deep-cultivation of Planctomycetes and their phenomic and genomic characterization uncovers novel biology.</title>
        <authorList>
            <person name="Wiegand S."/>
            <person name="Jogler M."/>
            <person name="Boedeker C."/>
            <person name="Pinto D."/>
            <person name="Vollmers J."/>
            <person name="Rivas-Marin E."/>
            <person name="Kohn T."/>
            <person name="Peeters S.H."/>
            <person name="Heuer A."/>
            <person name="Rast P."/>
            <person name="Oberbeckmann S."/>
            <person name="Bunk B."/>
            <person name="Jeske O."/>
            <person name="Meyerdierks A."/>
            <person name="Storesund J.E."/>
            <person name="Kallscheuer N."/>
            <person name="Luecker S."/>
            <person name="Lage O.M."/>
            <person name="Pohl T."/>
            <person name="Merkel B.J."/>
            <person name="Hornburger P."/>
            <person name="Mueller R.-W."/>
            <person name="Bruemmer F."/>
            <person name="Labrenz M."/>
            <person name="Spormann A.M."/>
            <person name="Op Den Camp H."/>
            <person name="Overmann J."/>
            <person name="Amann R."/>
            <person name="Jetten M.S.M."/>
            <person name="Mascher T."/>
            <person name="Medema M.H."/>
            <person name="Devos D.P."/>
            <person name="Kaster A.-K."/>
            <person name="Ovreas L."/>
            <person name="Rohde M."/>
            <person name="Galperin M.Y."/>
            <person name="Jogler C."/>
        </authorList>
    </citation>
    <scope>NUCLEOTIDE SEQUENCE [LARGE SCALE GENOMIC DNA]</scope>
    <source>
        <strain evidence="1 2">Pla22</strain>
    </source>
</reference>
<organism evidence="1 2">
    <name type="scientific">Rubripirellula amarantea</name>
    <dbReference type="NCBI Taxonomy" id="2527999"/>
    <lineage>
        <taxon>Bacteria</taxon>
        <taxon>Pseudomonadati</taxon>
        <taxon>Planctomycetota</taxon>
        <taxon>Planctomycetia</taxon>
        <taxon>Pirellulales</taxon>
        <taxon>Pirellulaceae</taxon>
        <taxon>Rubripirellula</taxon>
    </lineage>
</organism>
<dbReference type="AlphaFoldDB" id="A0A5C5WS40"/>
<evidence type="ECO:0000313" key="1">
    <source>
        <dbReference type="EMBL" id="TWT53626.1"/>
    </source>
</evidence>
<name>A0A5C5WS40_9BACT</name>
<dbReference type="Proteomes" id="UP000316598">
    <property type="component" value="Unassembled WGS sequence"/>
</dbReference>
<proteinExistence type="predicted"/>